<keyword evidence="1" id="KW-0732">Signal</keyword>
<proteinExistence type="predicted"/>
<evidence type="ECO:0008006" key="4">
    <source>
        <dbReference type="Google" id="ProtNLM"/>
    </source>
</evidence>
<dbReference type="EMBL" id="VTER01000005">
    <property type="protein sequence ID" value="TYS48564.1"/>
    <property type="molecule type" value="Genomic_DNA"/>
</dbReference>
<dbReference type="RefSeq" id="WP_148974743.1">
    <property type="nucleotide sequence ID" value="NZ_JBNIKT010000017.1"/>
</dbReference>
<accession>A0A5D4RF98</accession>
<dbReference type="AlphaFoldDB" id="A0A5D4RF98"/>
<evidence type="ECO:0000313" key="2">
    <source>
        <dbReference type="EMBL" id="TYS48564.1"/>
    </source>
</evidence>
<comment type="caution">
    <text evidence="2">The sequence shown here is derived from an EMBL/GenBank/DDBJ whole genome shotgun (WGS) entry which is preliminary data.</text>
</comment>
<name>A0A5D4RF98_9BACI</name>
<protein>
    <recommendedName>
        <fullName evidence="4">DUF3888 domain-containing protein</fullName>
    </recommendedName>
</protein>
<sequence length="155" mass="17752">MKKVMLLVIGFVLLTGHVSASEILETGEEAEVKDQAAKTFIYESLRVWLDQDISRLYHKKYKADSVEWIGPEREKVRIWIREVKSNPGPAGYTHVIRIFLPYENVIVNNSKDVKSADTVIYAVNARFLSLCPESGKSEKEIKLLRTFHKVLSNTE</sequence>
<reference evidence="2 3" key="1">
    <citation type="submission" date="2019-08" db="EMBL/GenBank/DDBJ databases">
        <title>Bacillus genomes from the desert of Cuatro Cienegas, Coahuila.</title>
        <authorList>
            <person name="Olmedo-Alvarez G."/>
        </authorList>
    </citation>
    <scope>NUCLEOTIDE SEQUENCE [LARGE SCALE GENOMIC DNA]</scope>
    <source>
        <strain evidence="2 3">CH446_14T</strain>
    </source>
</reference>
<gene>
    <name evidence="2" type="ORF">FZD51_10595</name>
</gene>
<evidence type="ECO:0000256" key="1">
    <source>
        <dbReference type="SAM" id="SignalP"/>
    </source>
</evidence>
<dbReference type="Proteomes" id="UP000322139">
    <property type="component" value="Unassembled WGS sequence"/>
</dbReference>
<evidence type="ECO:0000313" key="3">
    <source>
        <dbReference type="Proteomes" id="UP000322139"/>
    </source>
</evidence>
<feature type="signal peptide" evidence="1">
    <location>
        <begin position="1"/>
        <end position="20"/>
    </location>
</feature>
<feature type="chain" id="PRO_5022753100" description="DUF3888 domain-containing protein" evidence="1">
    <location>
        <begin position="21"/>
        <end position="155"/>
    </location>
</feature>
<organism evidence="2 3">
    <name type="scientific">Bacillus infantis</name>
    <dbReference type="NCBI Taxonomy" id="324767"/>
    <lineage>
        <taxon>Bacteria</taxon>
        <taxon>Bacillati</taxon>
        <taxon>Bacillota</taxon>
        <taxon>Bacilli</taxon>
        <taxon>Bacillales</taxon>
        <taxon>Bacillaceae</taxon>
        <taxon>Bacillus</taxon>
    </lineage>
</organism>